<evidence type="ECO:0000313" key="3">
    <source>
        <dbReference type="Proteomes" id="UP000184079"/>
    </source>
</evidence>
<dbReference type="AlphaFoldDB" id="A0A1M5WKV9"/>
<dbReference type="EMBL" id="FQXD01000017">
    <property type="protein sequence ID" value="SHH88131.1"/>
    <property type="molecule type" value="Genomic_DNA"/>
</dbReference>
<dbReference type="RefSeq" id="WP_170861773.1">
    <property type="nucleotide sequence ID" value="NZ_FQXD01000017.1"/>
</dbReference>
<keyword evidence="1" id="KW-0812">Transmembrane</keyword>
<feature type="transmembrane region" description="Helical" evidence="1">
    <location>
        <begin position="36"/>
        <end position="54"/>
    </location>
</feature>
<dbReference type="Proteomes" id="UP000184079">
    <property type="component" value="Unassembled WGS sequence"/>
</dbReference>
<name>A0A1M5WKV9_9BACI</name>
<reference evidence="3" key="1">
    <citation type="submission" date="2016-11" db="EMBL/GenBank/DDBJ databases">
        <authorList>
            <person name="Varghese N."/>
            <person name="Submissions S."/>
        </authorList>
    </citation>
    <scope>NUCLEOTIDE SEQUENCE [LARGE SCALE GENOMIC DNA]</scope>
    <source>
        <strain evidence="3">CGMCC 1.6496</strain>
    </source>
</reference>
<feature type="transmembrane region" description="Helical" evidence="1">
    <location>
        <begin position="6"/>
        <end position="24"/>
    </location>
</feature>
<organism evidence="2 3">
    <name type="scientific">Virgibacillus chiguensis</name>
    <dbReference type="NCBI Taxonomy" id="411959"/>
    <lineage>
        <taxon>Bacteria</taxon>
        <taxon>Bacillati</taxon>
        <taxon>Bacillota</taxon>
        <taxon>Bacilli</taxon>
        <taxon>Bacillales</taxon>
        <taxon>Bacillaceae</taxon>
        <taxon>Virgibacillus</taxon>
    </lineage>
</organism>
<evidence type="ECO:0000313" key="2">
    <source>
        <dbReference type="EMBL" id="SHH88131.1"/>
    </source>
</evidence>
<sequence>MYSPVLQFIFVVGILHGLIMLFVAMKQKRNTSKSQIGRSIALMVACGAALLITII</sequence>
<accession>A0A1M5WKV9</accession>
<gene>
    <name evidence="2" type="ORF">SAMN05421807_11713</name>
</gene>
<keyword evidence="1" id="KW-1133">Transmembrane helix</keyword>
<keyword evidence="3" id="KW-1185">Reference proteome</keyword>
<protein>
    <submittedName>
        <fullName evidence="2">Uncharacterized protein</fullName>
    </submittedName>
</protein>
<evidence type="ECO:0000256" key="1">
    <source>
        <dbReference type="SAM" id="Phobius"/>
    </source>
</evidence>
<keyword evidence="1" id="KW-0472">Membrane</keyword>
<proteinExistence type="predicted"/>